<keyword evidence="5" id="KW-1185">Reference proteome</keyword>
<proteinExistence type="predicted"/>
<keyword evidence="1" id="KW-0677">Repeat</keyword>
<keyword evidence="2" id="KW-1133">Transmembrane helix</keyword>
<feature type="transmembrane region" description="Helical" evidence="2">
    <location>
        <begin position="21"/>
        <end position="41"/>
    </location>
</feature>
<dbReference type="InterPro" id="IPR003961">
    <property type="entry name" value="FN3_dom"/>
</dbReference>
<name>A0A226DGJ7_FOLCA</name>
<dbReference type="OMA" id="VECCEEM"/>
<dbReference type="Gene3D" id="2.60.40.10">
    <property type="entry name" value="Immunoglobulins"/>
    <property type="match status" value="4"/>
</dbReference>
<gene>
    <name evidence="4" type="ORF">Fcan01_21274</name>
</gene>
<dbReference type="AlphaFoldDB" id="A0A226DGJ7"/>
<feature type="domain" description="Fibronectin type-III" evidence="3">
    <location>
        <begin position="576"/>
        <end position="682"/>
    </location>
</feature>
<keyword evidence="2" id="KW-0812">Transmembrane</keyword>
<protein>
    <submittedName>
        <fullName evidence="4">Cytokine receptor</fullName>
    </submittedName>
</protein>
<evidence type="ECO:0000256" key="1">
    <source>
        <dbReference type="ARBA" id="ARBA00022737"/>
    </source>
</evidence>
<organism evidence="4 5">
    <name type="scientific">Folsomia candida</name>
    <name type="common">Springtail</name>
    <dbReference type="NCBI Taxonomy" id="158441"/>
    <lineage>
        <taxon>Eukaryota</taxon>
        <taxon>Metazoa</taxon>
        <taxon>Ecdysozoa</taxon>
        <taxon>Arthropoda</taxon>
        <taxon>Hexapoda</taxon>
        <taxon>Collembola</taxon>
        <taxon>Entomobryomorpha</taxon>
        <taxon>Isotomoidea</taxon>
        <taxon>Isotomidae</taxon>
        <taxon>Proisotominae</taxon>
        <taxon>Folsomia</taxon>
    </lineage>
</organism>
<dbReference type="InterPro" id="IPR050991">
    <property type="entry name" value="ECM_Regulatory_Proteins"/>
</dbReference>
<evidence type="ECO:0000313" key="5">
    <source>
        <dbReference type="Proteomes" id="UP000198287"/>
    </source>
</evidence>
<dbReference type="Pfam" id="PF00041">
    <property type="entry name" value="fn3"/>
    <property type="match status" value="1"/>
</dbReference>
<dbReference type="SUPFAM" id="SSF49265">
    <property type="entry name" value="Fibronectin type III"/>
    <property type="match status" value="4"/>
</dbReference>
<dbReference type="InterPro" id="IPR013783">
    <property type="entry name" value="Ig-like_fold"/>
</dbReference>
<evidence type="ECO:0000313" key="4">
    <source>
        <dbReference type="EMBL" id="OXA43974.1"/>
    </source>
</evidence>
<dbReference type="OrthoDB" id="6381660at2759"/>
<dbReference type="CDD" id="cd00063">
    <property type="entry name" value="FN3"/>
    <property type="match status" value="2"/>
</dbReference>
<keyword evidence="4" id="KW-0675">Receptor</keyword>
<feature type="domain" description="Fibronectin type-III" evidence="3">
    <location>
        <begin position="368"/>
        <end position="472"/>
    </location>
</feature>
<evidence type="ECO:0000256" key="2">
    <source>
        <dbReference type="SAM" id="Phobius"/>
    </source>
</evidence>
<dbReference type="EMBL" id="LNIX01000020">
    <property type="protein sequence ID" value="OXA43974.1"/>
    <property type="molecule type" value="Genomic_DNA"/>
</dbReference>
<reference evidence="4 5" key="1">
    <citation type="submission" date="2015-12" db="EMBL/GenBank/DDBJ databases">
        <title>The genome of Folsomia candida.</title>
        <authorList>
            <person name="Faddeeva A."/>
            <person name="Derks M.F."/>
            <person name="Anvar Y."/>
            <person name="Smit S."/>
            <person name="Van Straalen N."/>
            <person name="Roelofs D."/>
        </authorList>
    </citation>
    <scope>NUCLEOTIDE SEQUENCE [LARGE SCALE GENOMIC DNA]</scope>
    <source>
        <strain evidence="4 5">VU population</strain>
        <tissue evidence="4">Whole body</tissue>
    </source>
</reference>
<dbReference type="STRING" id="158441.A0A226DGJ7"/>
<dbReference type="SMART" id="SM00060">
    <property type="entry name" value="FN3"/>
    <property type="match status" value="3"/>
</dbReference>
<comment type="caution">
    <text evidence="4">The sequence shown here is derived from an EMBL/GenBank/DDBJ whole genome shotgun (WGS) entry which is preliminary data.</text>
</comment>
<dbReference type="PANTHER" id="PTHR46708:SF2">
    <property type="entry name" value="FIBRONECTIN TYPE-III DOMAIN-CONTAINING PROTEIN"/>
    <property type="match status" value="1"/>
</dbReference>
<dbReference type="Proteomes" id="UP000198287">
    <property type="component" value="Unassembled WGS sequence"/>
</dbReference>
<accession>A0A226DGJ7</accession>
<dbReference type="PROSITE" id="PS50853">
    <property type="entry name" value="FN3"/>
    <property type="match status" value="2"/>
</dbReference>
<sequence length="784" mass="87963">MRDNRDDLLYTSSHGFKKGGIKILYLSLLLLFLVIFVSPAWGEDDVDLVCQKGVSGFRGATFPRGDILLKEGDTLEVYCRLDMAKAKPYNASFIQFRFTKTNISEGLMKTTVINETTALLRVERMNVSSPHLSCEIVPPGSRRIQVCQNEIDVGYPPLPVENFSCIAQDWRSLNCTWKKPYNPIPTSYSLQILQKGKSFNSIVSCPNATATPTSCVWGPRTEPFYRQNQNPLHFRINGTNVLNPKGSTWNFSIEHWSIVVPEAPSDLKIVHSLPDVATVWWAFKSFKDFVPGLVHQVTVCIQNASVACNVTKLNSYKGSGHLEHNISLDYAYVNYTIEIKMRSQRARDEASFWSKPGMIVVASSAKSPTAPPKVDVGSYESVPMNDKKRDILVYWEDVDPLFRNGPGFHYIHSVQEDEEKKEDIQPKETNRSYAKFSGLWLNKSYRFQIVSANDEGNSSASSVVFVPRIPKAPKSPTAVSQLDFNNGSFIISWNPVNPVAVPIVSYTVFRCISTKPRPQQCQGLMKWDVVSADKQSKFYNNLPHNNMIYQFAVAANAENMSSGMAWASCTLIHGRVPDKLKKVEKILEAEKEIHIKWSLDCSYKPGVIEGYKISYCRVEDERNKTGRCIDNEKQEAVAGSEITTYHLKKLYPCATYMISVSIISANGESQKSEPIYATTKPSAPSYPPIVSEVTVTNTSATISIKPQFPLNGIIKEYRVKYKSLETGEATEKFYPVAHPSRSSGSSENSVRTDSCFDDGAVMKLTEVGRTYVHIPIRTLRLPIL</sequence>
<dbReference type="InterPro" id="IPR036116">
    <property type="entry name" value="FN3_sf"/>
</dbReference>
<evidence type="ECO:0000259" key="3">
    <source>
        <dbReference type="PROSITE" id="PS50853"/>
    </source>
</evidence>
<dbReference type="PANTHER" id="PTHR46708">
    <property type="entry name" value="TENASCIN"/>
    <property type="match status" value="1"/>
</dbReference>
<keyword evidence="2" id="KW-0472">Membrane</keyword>